<dbReference type="EMBL" id="KB202567">
    <property type="protein sequence ID" value="ESO89636.1"/>
    <property type="molecule type" value="Genomic_DNA"/>
</dbReference>
<sequence>MANPRKFSEKIALHNQKQAEETAAFEAILKEVNCATKPPVYQKQHLPIAQNLGAYRGGSLPNVNQIGTNQGIDLQTALQHLEDMKTGRQLLGERFHRDRQRQNQTHRRGVNVGDKRVSFLIDLTQSGVWINQWLIGLD</sequence>
<dbReference type="GO" id="GO:0005737">
    <property type="term" value="C:cytoplasm"/>
    <property type="evidence" value="ECO:0007669"/>
    <property type="project" value="UniProtKB-SubCell"/>
</dbReference>
<keyword evidence="8" id="KW-0804">Transcription</keyword>
<dbReference type="RefSeq" id="XP_009059691.1">
    <property type="nucleotide sequence ID" value="XM_009061443.1"/>
</dbReference>
<keyword evidence="6" id="KW-0805">Transcription regulation</keyword>
<dbReference type="InterPro" id="IPR024786">
    <property type="entry name" value="TORC"/>
</dbReference>
<reference evidence="11 12" key="1">
    <citation type="journal article" date="2013" name="Nature">
        <title>Insights into bilaterian evolution from three spiralian genomes.</title>
        <authorList>
            <person name="Simakov O."/>
            <person name="Marletaz F."/>
            <person name="Cho S.J."/>
            <person name="Edsinger-Gonzales E."/>
            <person name="Havlak P."/>
            <person name="Hellsten U."/>
            <person name="Kuo D.H."/>
            <person name="Larsson T."/>
            <person name="Lv J."/>
            <person name="Arendt D."/>
            <person name="Savage R."/>
            <person name="Osoegawa K."/>
            <person name="de Jong P."/>
            <person name="Grimwood J."/>
            <person name="Chapman J.A."/>
            <person name="Shapiro H."/>
            <person name="Aerts A."/>
            <person name="Otillar R.P."/>
            <person name="Terry A.Y."/>
            <person name="Boore J.L."/>
            <person name="Grigoriev I.V."/>
            <person name="Lindberg D.R."/>
            <person name="Seaver E.C."/>
            <person name="Weisblat D.A."/>
            <person name="Putnam N.H."/>
            <person name="Rokhsar D.S."/>
        </authorList>
    </citation>
    <scope>NUCLEOTIDE SEQUENCE [LARGE SCALE GENOMIC DNA]</scope>
</reference>
<evidence type="ECO:0000256" key="7">
    <source>
        <dbReference type="ARBA" id="ARBA00023159"/>
    </source>
</evidence>
<evidence type="ECO:0000256" key="9">
    <source>
        <dbReference type="ARBA" id="ARBA00023242"/>
    </source>
</evidence>
<dbReference type="GO" id="GO:0045944">
    <property type="term" value="P:positive regulation of transcription by RNA polymerase II"/>
    <property type="evidence" value="ECO:0007669"/>
    <property type="project" value="TreeGrafter"/>
</dbReference>
<dbReference type="CTD" id="20239873"/>
<evidence type="ECO:0000259" key="10">
    <source>
        <dbReference type="Pfam" id="PF12884"/>
    </source>
</evidence>
<evidence type="ECO:0000313" key="12">
    <source>
        <dbReference type="Proteomes" id="UP000030746"/>
    </source>
</evidence>
<evidence type="ECO:0000256" key="8">
    <source>
        <dbReference type="ARBA" id="ARBA00023163"/>
    </source>
</evidence>
<evidence type="ECO:0000256" key="3">
    <source>
        <dbReference type="ARBA" id="ARBA00007167"/>
    </source>
</evidence>
<evidence type="ECO:0000256" key="5">
    <source>
        <dbReference type="ARBA" id="ARBA00022553"/>
    </source>
</evidence>
<evidence type="ECO:0000256" key="4">
    <source>
        <dbReference type="ARBA" id="ARBA00022490"/>
    </source>
</evidence>
<evidence type="ECO:0000256" key="2">
    <source>
        <dbReference type="ARBA" id="ARBA00004496"/>
    </source>
</evidence>
<evidence type="ECO:0000256" key="6">
    <source>
        <dbReference type="ARBA" id="ARBA00023015"/>
    </source>
</evidence>
<dbReference type="STRING" id="225164.V4A8L3"/>
<dbReference type="AlphaFoldDB" id="V4A8L3"/>
<dbReference type="OMA" id="VETLGYH"/>
<dbReference type="KEGG" id="lgi:LOTGIDRAFT_164941"/>
<dbReference type="HOGENOM" id="CLU_1857554_0_0_1"/>
<keyword evidence="5" id="KW-0597">Phosphoprotein</keyword>
<keyword evidence="9" id="KW-0539">Nucleus</keyword>
<dbReference type="InterPro" id="IPR024783">
    <property type="entry name" value="TORC_N"/>
</dbReference>
<dbReference type="GO" id="GO:0051289">
    <property type="term" value="P:protein homotetramerization"/>
    <property type="evidence" value="ECO:0007669"/>
    <property type="project" value="InterPro"/>
</dbReference>
<comment type="subcellular location">
    <subcellularLocation>
        <location evidence="2">Cytoplasm</location>
    </subcellularLocation>
    <subcellularLocation>
        <location evidence="1">Nucleus</location>
    </subcellularLocation>
</comment>
<evidence type="ECO:0000256" key="1">
    <source>
        <dbReference type="ARBA" id="ARBA00004123"/>
    </source>
</evidence>
<name>V4A8L3_LOTGI</name>
<keyword evidence="7" id="KW-0010">Activator</keyword>
<dbReference type="PANTHER" id="PTHR13589">
    <property type="entry name" value="CREB-REGULATED TRANSCRIPTION COACTIVATOR"/>
    <property type="match status" value="1"/>
</dbReference>
<keyword evidence="12" id="KW-1185">Reference proteome</keyword>
<dbReference type="GO" id="GO:0008140">
    <property type="term" value="F:cAMP response element binding protein binding"/>
    <property type="evidence" value="ECO:0007669"/>
    <property type="project" value="InterPro"/>
</dbReference>
<evidence type="ECO:0000313" key="11">
    <source>
        <dbReference type="EMBL" id="ESO89636.1"/>
    </source>
</evidence>
<feature type="domain" description="Transducer of regulated CREB activity N-terminal" evidence="10">
    <location>
        <begin position="3"/>
        <end position="61"/>
    </location>
</feature>
<organism evidence="11 12">
    <name type="scientific">Lottia gigantea</name>
    <name type="common">Giant owl limpet</name>
    <dbReference type="NCBI Taxonomy" id="225164"/>
    <lineage>
        <taxon>Eukaryota</taxon>
        <taxon>Metazoa</taxon>
        <taxon>Spiralia</taxon>
        <taxon>Lophotrochozoa</taxon>
        <taxon>Mollusca</taxon>
        <taxon>Gastropoda</taxon>
        <taxon>Patellogastropoda</taxon>
        <taxon>Lottioidea</taxon>
        <taxon>Lottiidae</taxon>
        <taxon>Lottia</taxon>
    </lineage>
</organism>
<dbReference type="GO" id="GO:0005634">
    <property type="term" value="C:nucleus"/>
    <property type="evidence" value="ECO:0007669"/>
    <property type="project" value="UniProtKB-SubCell"/>
</dbReference>
<keyword evidence="4" id="KW-0963">Cytoplasm</keyword>
<dbReference type="Proteomes" id="UP000030746">
    <property type="component" value="Unassembled WGS sequence"/>
</dbReference>
<proteinExistence type="inferred from homology"/>
<dbReference type="OrthoDB" id="8947034at2759"/>
<protein>
    <recommendedName>
        <fullName evidence="10">Transducer of regulated CREB activity N-terminal domain-containing protein</fullName>
    </recommendedName>
</protein>
<dbReference type="GeneID" id="20239873"/>
<dbReference type="PANTHER" id="PTHR13589:SF15">
    <property type="entry name" value="CREB-REGULATED TRANSCRIPTION COACTIVATOR, ISOFORM B"/>
    <property type="match status" value="1"/>
</dbReference>
<gene>
    <name evidence="11" type="ORF">LOTGIDRAFT_164941</name>
</gene>
<accession>V4A8L3</accession>
<comment type="similarity">
    <text evidence="3">Belongs to the TORC family.</text>
</comment>
<dbReference type="Pfam" id="PF12884">
    <property type="entry name" value="TORC_N"/>
    <property type="match status" value="1"/>
</dbReference>